<keyword evidence="2" id="KW-1185">Reference proteome</keyword>
<comment type="caution">
    <text evidence="1">The sequence shown here is derived from an EMBL/GenBank/DDBJ whole genome shotgun (WGS) entry which is preliminary data.</text>
</comment>
<evidence type="ECO:0000313" key="2">
    <source>
        <dbReference type="Proteomes" id="UP001163835"/>
    </source>
</evidence>
<proteinExistence type="predicted"/>
<evidence type="ECO:0000313" key="1">
    <source>
        <dbReference type="EMBL" id="KAJ3806178.1"/>
    </source>
</evidence>
<accession>A0ACC1TNL3</accession>
<reference evidence="1" key="1">
    <citation type="submission" date="2022-09" db="EMBL/GenBank/DDBJ databases">
        <title>A Global Phylogenomic Analysis of the Shiitake Genus Lentinula.</title>
        <authorList>
            <consortium name="DOE Joint Genome Institute"/>
            <person name="Sierra-Patev S."/>
            <person name="Min B."/>
            <person name="Naranjo-Ortiz M."/>
            <person name="Looney B."/>
            <person name="Konkel Z."/>
            <person name="Slot J.C."/>
            <person name="Sakamoto Y."/>
            <person name="Steenwyk J.L."/>
            <person name="Rokas A."/>
            <person name="Carro J."/>
            <person name="Camarero S."/>
            <person name="Ferreira P."/>
            <person name="Molpeceres G."/>
            <person name="Ruiz-Duenas F.J."/>
            <person name="Serrano A."/>
            <person name="Henrissat B."/>
            <person name="Drula E."/>
            <person name="Hughes K.W."/>
            <person name="Mata J.L."/>
            <person name="Ishikawa N.K."/>
            <person name="Vargas-Isla R."/>
            <person name="Ushijima S."/>
            <person name="Smith C.A."/>
            <person name="Ahrendt S."/>
            <person name="Andreopoulos W."/>
            <person name="He G."/>
            <person name="Labutti K."/>
            <person name="Lipzen A."/>
            <person name="Ng V."/>
            <person name="Riley R."/>
            <person name="Sandor L."/>
            <person name="Barry K."/>
            <person name="Martinez A.T."/>
            <person name="Xiao Y."/>
            <person name="Gibbons J.G."/>
            <person name="Terashima K."/>
            <person name="Grigoriev I.V."/>
            <person name="Hibbett D.S."/>
        </authorList>
    </citation>
    <scope>NUCLEOTIDE SEQUENCE</scope>
    <source>
        <strain evidence="1">TMI1499</strain>
    </source>
</reference>
<dbReference type="Proteomes" id="UP001163835">
    <property type="component" value="Unassembled WGS sequence"/>
</dbReference>
<sequence length="445" mass="49987">MSKATGAPGTKKSLQPSRKGKKAWRKNVNLKDLEEGLEERRGEERLFGGALSEKPDLALFQIDKEGDENLRSILPKPKLSQLTSLKILSERSAVPAVFSRTTGDANRKHRLSREEKDRLLKEAKRQRKGPFGAIVDNRDGWSSGAAASGGVSEAVKSAGQYDPWAASPPLLPESIPLPIANPPPSHAPSQTSEISTNPRSLIYLPAVPLPHAGTSYNPPVQAHTELLHRAHDQETVRLREDIRWKEIGQAIKDGVTTQPDPVSGVEEMVSHNLEEDVDQEEKGEETLPLRKIPQRKTKAERRKATKLLAQKRILAERAAKRRQLSYLAELNAKHSRRTGNLPAPQELVQQRKKASQEKLKVGIAGQKIGKHRVPETLVDVQLGDELSESLRGIKVEGNLFKDRFLNLQQRALIEPRLRVLPKRRRVRMVEYEKHAWKKFNREPES</sequence>
<protein>
    <submittedName>
        <fullName evidence="1">Ribosome biogenesis protein Nop53/GLTSCR2</fullName>
    </submittedName>
</protein>
<dbReference type="EMBL" id="MU795463">
    <property type="protein sequence ID" value="KAJ3806178.1"/>
    <property type="molecule type" value="Genomic_DNA"/>
</dbReference>
<name>A0ACC1TNL3_9AGAR</name>
<organism evidence="1 2">
    <name type="scientific">Lentinula aff. lateritia</name>
    <dbReference type="NCBI Taxonomy" id="2804960"/>
    <lineage>
        <taxon>Eukaryota</taxon>
        <taxon>Fungi</taxon>
        <taxon>Dikarya</taxon>
        <taxon>Basidiomycota</taxon>
        <taxon>Agaricomycotina</taxon>
        <taxon>Agaricomycetes</taxon>
        <taxon>Agaricomycetidae</taxon>
        <taxon>Agaricales</taxon>
        <taxon>Marasmiineae</taxon>
        <taxon>Omphalotaceae</taxon>
        <taxon>Lentinula</taxon>
    </lineage>
</organism>
<gene>
    <name evidence="1" type="ORF">F5876DRAFT_50522</name>
</gene>